<dbReference type="InterPro" id="IPR001387">
    <property type="entry name" value="Cro/C1-type_HTH"/>
</dbReference>
<dbReference type="SUPFAM" id="SSF47413">
    <property type="entry name" value="lambda repressor-like DNA-binding domains"/>
    <property type="match status" value="1"/>
</dbReference>
<dbReference type="Proteomes" id="UP000290567">
    <property type="component" value="Unassembled WGS sequence"/>
</dbReference>
<proteinExistence type="predicted"/>
<dbReference type="CDD" id="cd00093">
    <property type="entry name" value="HTH_XRE"/>
    <property type="match status" value="1"/>
</dbReference>
<evidence type="ECO:0000313" key="5">
    <source>
        <dbReference type="Proteomes" id="UP000290567"/>
    </source>
</evidence>
<dbReference type="PANTHER" id="PTHR46558:SF15">
    <property type="entry name" value="HELIX-TURN-HELIX DOMAIN PROTEIN"/>
    <property type="match status" value="1"/>
</dbReference>
<dbReference type="OrthoDB" id="9805856at2"/>
<sequence length="172" mass="20304">MEINQIIKSQRTEHKLTQEQLAEKIFVSKKTISNWETGKTTPDLDSVIRLARLFHLSLDTILLEESIIVKDIRRKTVFSKSLVLFIVPFLANLFLLFQQFLLLHQSKNTFPSVFLFSCCLFANLLPLTYYYLKTSEKKYKYKYQPYIYLAIGWIVLFILVEIIVVLLISFLR</sequence>
<dbReference type="RefSeq" id="WP_146622288.1">
    <property type="nucleotide sequence ID" value="NZ_BJCC01000013.1"/>
</dbReference>
<evidence type="ECO:0000259" key="3">
    <source>
        <dbReference type="PROSITE" id="PS50943"/>
    </source>
</evidence>
<organism evidence="4 5">
    <name type="scientific">Enterococcus florum</name>
    <dbReference type="NCBI Taxonomy" id="2480627"/>
    <lineage>
        <taxon>Bacteria</taxon>
        <taxon>Bacillati</taxon>
        <taxon>Bacillota</taxon>
        <taxon>Bacilli</taxon>
        <taxon>Lactobacillales</taxon>
        <taxon>Enterococcaceae</taxon>
        <taxon>Enterococcus</taxon>
    </lineage>
</organism>
<name>A0A4V0WPH2_9ENTE</name>
<evidence type="ECO:0000313" key="4">
    <source>
        <dbReference type="EMBL" id="GCF93849.1"/>
    </source>
</evidence>
<dbReference type="PROSITE" id="PS50943">
    <property type="entry name" value="HTH_CROC1"/>
    <property type="match status" value="1"/>
</dbReference>
<keyword evidence="2" id="KW-0472">Membrane</keyword>
<comment type="caution">
    <text evidence="4">The sequence shown here is derived from an EMBL/GenBank/DDBJ whole genome shotgun (WGS) entry which is preliminary data.</text>
</comment>
<dbReference type="Gene3D" id="1.10.260.40">
    <property type="entry name" value="lambda repressor-like DNA-binding domains"/>
    <property type="match status" value="1"/>
</dbReference>
<feature type="transmembrane region" description="Helical" evidence="2">
    <location>
        <begin position="82"/>
        <end position="101"/>
    </location>
</feature>
<keyword evidence="5" id="KW-1185">Reference proteome</keyword>
<dbReference type="PANTHER" id="PTHR46558">
    <property type="entry name" value="TRACRIPTIONAL REGULATORY PROTEIN-RELATED-RELATED"/>
    <property type="match status" value="1"/>
</dbReference>
<dbReference type="Pfam" id="PF01381">
    <property type="entry name" value="HTH_3"/>
    <property type="match status" value="1"/>
</dbReference>
<protein>
    <recommendedName>
        <fullName evidence="3">HTH cro/C1-type domain-containing protein</fullName>
    </recommendedName>
</protein>
<dbReference type="AlphaFoldDB" id="A0A4V0WPH2"/>
<dbReference type="GO" id="GO:0003677">
    <property type="term" value="F:DNA binding"/>
    <property type="evidence" value="ECO:0007669"/>
    <property type="project" value="UniProtKB-KW"/>
</dbReference>
<dbReference type="InterPro" id="IPR010982">
    <property type="entry name" value="Lambda_DNA-bd_dom_sf"/>
</dbReference>
<dbReference type="SMART" id="SM00530">
    <property type="entry name" value="HTH_XRE"/>
    <property type="match status" value="1"/>
</dbReference>
<feature type="domain" description="HTH cro/C1-type" evidence="3">
    <location>
        <begin position="7"/>
        <end position="61"/>
    </location>
</feature>
<gene>
    <name evidence="4" type="ORF">NRIC_17400</name>
</gene>
<keyword evidence="2" id="KW-1133">Transmembrane helix</keyword>
<feature type="transmembrane region" description="Helical" evidence="2">
    <location>
        <begin position="113"/>
        <end position="132"/>
    </location>
</feature>
<keyword evidence="2" id="KW-0812">Transmembrane</keyword>
<keyword evidence="1" id="KW-0238">DNA-binding</keyword>
<evidence type="ECO:0000256" key="1">
    <source>
        <dbReference type="ARBA" id="ARBA00023125"/>
    </source>
</evidence>
<accession>A0A4V0WPH2</accession>
<dbReference type="EMBL" id="BJCC01000013">
    <property type="protein sequence ID" value="GCF93849.1"/>
    <property type="molecule type" value="Genomic_DNA"/>
</dbReference>
<reference evidence="5" key="1">
    <citation type="submission" date="2019-02" db="EMBL/GenBank/DDBJ databases">
        <title>Draft genome sequence of Enterococcus sp. Gos25-1.</title>
        <authorList>
            <person name="Tanaka N."/>
            <person name="Shiwa Y."/>
            <person name="Fujita N."/>
        </authorList>
    </citation>
    <scope>NUCLEOTIDE SEQUENCE [LARGE SCALE GENOMIC DNA]</scope>
    <source>
        <strain evidence="5">Gos25-1</strain>
    </source>
</reference>
<feature type="transmembrane region" description="Helical" evidence="2">
    <location>
        <begin position="146"/>
        <end position="171"/>
    </location>
</feature>
<evidence type="ECO:0000256" key="2">
    <source>
        <dbReference type="SAM" id="Phobius"/>
    </source>
</evidence>